<keyword evidence="2" id="KW-0238">DNA-binding</keyword>
<evidence type="ECO:0000256" key="3">
    <source>
        <dbReference type="PROSITE-ProRule" id="PRU00169"/>
    </source>
</evidence>
<comment type="caution">
    <text evidence="6">The sequence shown here is derived from an EMBL/GenBank/DDBJ whole genome shotgun (WGS) entry which is preliminary data.</text>
</comment>
<sequence>MKKIKILIVDDHVLFLQGITSLIKGKENIDIRGTATNGKELLFLLEKEVVDMIILDIGMPEMDGIEVSKVIKKKYPEVKILIISTHNNVQMISRLIRIGVDGYLLKNTEKREMYRAIDQVYSGASFFSAEIIRRQKENEGKLKKERQSVTELSKREKEILRLIAQGYTTIEISEKAFISQNTVNTHRRNLLSKLQVKNTAGLVKYAVENGFLD</sequence>
<dbReference type="SUPFAM" id="SSF46894">
    <property type="entry name" value="C-terminal effector domain of the bipartite response regulators"/>
    <property type="match status" value="1"/>
</dbReference>
<proteinExistence type="predicted"/>
<evidence type="ECO:0000256" key="2">
    <source>
        <dbReference type="ARBA" id="ARBA00023125"/>
    </source>
</evidence>
<dbReference type="CDD" id="cd17535">
    <property type="entry name" value="REC_NarL-like"/>
    <property type="match status" value="1"/>
</dbReference>
<dbReference type="InterPro" id="IPR001789">
    <property type="entry name" value="Sig_transdc_resp-reg_receiver"/>
</dbReference>
<dbReference type="SMART" id="SM00421">
    <property type="entry name" value="HTH_LUXR"/>
    <property type="match status" value="1"/>
</dbReference>
<feature type="domain" description="HTH luxR-type" evidence="4">
    <location>
        <begin position="145"/>
        <end position="210"/>
    </location>
</feature>
<keyword evidence="1 3" id="KW-0597">Phosphoprotein</keyword>
<evidence type="ECO:0000313" key="6">
    <source>
        <dbReference type="EMBL" id="MFD2591304.1"/>
    </source>
</evidence>
<dbReference type="Gene3D" id="3.40.50.2300">
    <property type="match status" value="1"/>
</dbReference>
<dbReference type="SMART" id="SM00448">
    <property type="entry name" value="REC"/>
    <property type="match status" value="1"/>
</dbReference>
<evidence type="ECO:0000259" key="4">
    <source>
        <dbReference type="PROSITE" id="PS50043"/>
    </source>
</evidence>
<evidence type="ECO:0000313" key="7">
    <source>
        <dbReference type="Proteomes" id="UP001597459"/>
    </source>
</evidence>
<accession>A0ABW5N8M5</accession>
<dbReference type="RefSeq" id="WP_176029054.1">
    <property type="nucleotide sequence ID" value="NZ_JBHSJV010000001.1"/>
</dbReference>
<dbReference type="Proteomes" id="UP001597459">
    <property type="component" value="Unassembled WGS sequence"/>
</dbReference>
<dbReference type="InterPro" id="IPR011006">
    <property type="entry name" value="CheY-like_superfamily"/>
</dbReference>
<dbReference type="PROSITE" id="PS50043">
    <property type="entry name" value="HTH_LUXR_2"/>
    <property type="match status" value="1"/>
</dbReference>
<dbReference type="InterPro" id="IPR016032">
    <property type="entry name" value="Sig_transdc_resp-reg_C-effctor"/>
</dbReference>
<dbReference type="PANTHER" id="PTHR43214">
    <property type="entry name" value="TWO-COMPONENT RESPONSE REGULATOR"/>
    <property type="match status" value="1"/>
</dbReference>
<dbReference type="EMBL" id="JBHULX010000019">
    <property type="protein sequence ID" value="MFD2591304.1"/>
    <property type="molecule type" value="Genomic_DNA"/>
</dbReference>
<name>A0ABW5N8M5_9FLAO</name>
<evidence type="ECO:0000259" key="5">
    <source>
        <dbReference type="PROSITE" id="PS50110"/>
    </source>
</evidence>
<dbReference type="InterPro" id="IPR039420">
    <property type="entry name" value="WalR-like"/>
</dbReference>
<dbReference type="InterPro" id="IPR000792">
    <property type="entry name" value="Tscrpt_reg_LuxR_C"/>
</dbReference>
<dbReference type="Pfam" id="PF00196">
    <property type="entry name" value="GerE"/>
    <property type="match status" value="1"/>
</dbReference>
<dbReference type="PRINTS" id="PR00038">
    <property type="entry name" value="HTHLUXR"/>
</dbReference>
<dbReference type="Pfam" id="PF00072">
    <property type="entry name" value="Response_reg"/>
    <property type="match status" value="1"/>
</dbReference>
<dbReference type="CDD" id="cd06170">
    <property type="entry name" value="LuxR_C_like"/>
    <property type="match status" value="1"/>
</dbReference>
<keyword evidence="7" id="KW-1185">Reference proteome</keyword>
<feature type="domain" description="Response regulatory" evidence="5">
    <location>
        <begin position="5"/>
        <end position="121"/>
    </location>
</feature>
<protein>
    <submittedName>
        <fullName evidence="6">Response regulator</fullName>
    </submittedName>
</protein>
<evidence type="ECO:0000256" key="1">
    <source>
        <dbReference type="ARBA" id="ARBA00022553"/>
    </source>
</evidence>
<reference evidence="7" key="1">
    <citation type="journal article" date="2019" name="Int. J. Syst. Evol. Microbiol.">
        <title>The Global Catalogue of Microorganisms (GCM) 10K type strain sequencing project: providing services to taxonomists for standard genome sequencing and annotation.</title>
        <authorList>
            <consortium name="The Broad Institute Genomics Platform"/>
            <consortium name="The Broad Institute Genome Sequencing Center for Infectious Disease"/>
            <person name="Wu L."/>
            <person name="Ma J."/>
        </authorList>
    </citation>
    <scope>NUCLEOTIDE SEQUENCE [LARGE SCALE GENOMIC DNA]</scope>
    <source>
        <strain evidence="7">KCTC 42423</strain>
    </source>
</reference>
<organism evidence="6 7">
    <name type="scientific">Aquimarina hainanensis</name>
    <dbReference type="NCBI Taxonomy" id="1578017"/>
    <lineage>
        <taxon>Bacteria</taxon>
        <taxon>Pseudomonadati</taxon>
        <taxon>Bacteroidota</taxon>
        <taxon>Flavobacteriia</taxon>
        <taxon>Flavobacteriales</taxon>
        <taxon>Flavobacteriaceae</taxon>
        <taxon>Aquimarina</taxon>
    </lineage>
</organism>
<dbReference type="InterPro" id="IPR058245">
    <property type="entry name" value="NreC/VraR/RcsB-like_REC"/>
</dbReference>
<gene>
    <name evidence="6" type="ORF">ACFSTE_10755</name>
</gene>
<dbReference type="SUPFAM" id="SSF52172">
    <property type="entry name" value="CheY-like"/>
    <property type="match status" value="1"/>
</dbReference>
<feature type="modified residue" description="4-aspartylphosphate" evidence="3">
    <location>
        <position position="56"/>
    </location>
</feature>
<dbReference type="PROSITE" id="PS50110">
    <property type="entry name" value="RESPONSE_REGULATORY"/>
    <property type="match status" value="1"/>
</dbReference>
<dbReference type="PANTHER" id="PTHR43214:SF43">
    <property type="entry name" value="TWO-COMPONENT RESPONSE REGULATOR"/>
    <property type="match status" value="1"/>
</dbReference>